<dbReference type="AlphaFoldDB" id="Q6ET48"/>
<sequence>MVVQSVRSGAAVQSVRRVSLSHCHGSKSKCHTQQQQSQNRTVTLRTCSHVTTQIGRIIMALVIYSLASLTREGSLDQQRTTRTPSTTTDGVGKASPGSTAFGKLCGHKGCLPPCLLLQTPSWKNRMQPLLFTCWCNTNSERKEEKKKKKKRESYASLLACDLYYDPCDSVRYGEGGRRKRRSRETGDSDSKQADKHADAAATRDRDRCAEADESSCNCKTHACRVSETVRVTKFFLERGLWFHGRGNCLTVQFLRTPLMAAPNCSSSRSQQVQARQRFFCFPGTLYTSTKLCITSWAASSCTTQDQQAGESPAKPALEAPDVGAKHMQYHYVPNCPLHCNTDAQRKEKRGRDEAAATNPSNSLSHHQTKKHESRHATLLPPRYTCYRV</sequence>
<evidence type="ECO:0000313" key="2">
    <source>
        <dbReference type="EMBL" id="BAD28027.1"/>
    </source>
</evidence>
<gene>
    <name evidence="2" type="ORF">B1103G11.11</name>
    <name evidence="3" type="ORF">P0419H03.31</name>
</gene>
<dbReference type="Proteomes" id="UP000000763">
    <property type="component" value="Chromosome 2"/>
</dbReference>
<reference evidence="2" key="1">
    <citation type="submission" date="2002-03" db="EMBL/GenBank/DDBJ databases">
        <title>Oryza sativa nipponbare(GA3) genomic DNA, chromosome 2, BAC clone:B1103G11.</title>
        <authorList>
            <person name="Sasaki T."/>
            <person name="Matsumoto T."/>
            <person name="Yamamoto K."/>
        </authorList>
    </citation>
    <scope>NUCLEOTIDE SEQUENCE</scope>
</reference>
<evidence type="ECO:0000256" key="1">
    <source>
        <dbReference type="SAM" id="MobiDB-lite"/>
    </source>
</evidence>
<dbReference type="EMBL" id="AP004843">
    <property type="protein sequence ID" value="BAD28027.1"/>
    <property type="molecule type" value="Genomic_DNA"/>
</dbReference>
<proteinExistence type="predicted"/>
<reference evidence="4" key="4">
    <citation type="journal article" date="2008" name="Nucleic Acids Res.">
        <title>The rice annotation project database (RAP-DB): 2008 update.</title>
        <authorList>
            <consortium name="The rice annotation project (RAP)"/>
        </authorList>
    </citation>
    <scope>GENOME REANNOTATION</scope>
    <source>
        <strain evidence="4">cv. Nipponbare</strain>
    </source>
</reference>
<dbReference type="EMBL" id="AP004871">
    <property type="protein sequence ID" value="BAD28172.1"/>
    <property type="molecule type" value="Genomic_DNA"/>
</dbReference>
<feature type="region of interest" description="Disordered" evidence="1">
    <location>
        <begin position="344"/>
        <end position="376"/>
    </location>
</feature>
<name>Q6ET48_ORYSJ</name>
<accession>Q6ET48</accession>
<feature type="region of interest" description="Disordered" evidence="1">
    <location>
        <begin position="74"/>
        <end position="94"/>
    </location>
</feature>
<feature type="compositionally biased region" description="Basic and acidic residues" evidence="1">
    <location>
        <begin position="344"/>
        <end position="354"/>
    </location>
</feature>
<reference evidence="4" key="3">
    <citation type="journal article" date="2005" name="Nature">
        <title>The map-based sequence of the rice genome.</title>
        <authorList>
            <consortium name="International rice genome sequencing project (IRGSP)"/>
            <person name="Matsumoto T."/>
            <person name="Wu J."/>
            <person name="Kanamori H."/>
            <person name="Katayose Y."/>
            <person name="Fujisawa M."/>
            <person name="Namiki N."/>
            <person name="Mizuno H."/>
            <person name="Yamamoto K."/>
            <person name="Antonio B.A."/>
            <person name="Baba T."/>
            <person name="Sakata K."/>
            <person name="Nagamura Y."/>
            <person name="Aoki H."/>
            <person name="Arikawa K."/>
            <person name="Arita K."/>
            <person name="Bito T."/>
            <person name="Chiden Y."/>
            <person name="Fujitsuka N."/>
            <person name="Fukunaka R."/>
            <person name="Hamada M."/>
            <person name="Harada C."/>
            <person name="Hayashi A."/>
            <person name="Hijishita S."/>
            <person name="Honda M."/>
            <person name="Hosokawa S."/>
            <person name="Ichikawa Y."/>
            <person name="Idonuma A."/>
            <person name="Iijima M."/>
            <person name="Ikeda M."/>
            <person name="Ikeno M."/>
            <person name="Ito K."/>
            <person name="Ito S."/>
            <person name="Ito T."/>
            <person name="Ito Y."/>
            <person name="Ito Y."/>
            <person name="Iwabuchi A."/>
            <person name="Kamiya K."/>
            <person name="Karasawa W."/>
            <person name="Kurita K."/>
            <person name="Katagiri S."/>
            <person name="Kikuta A."/>
            <person name="Kobayashi H."/>
            <person name="Kobayashi N."/>
            <person name="Machita K."/>
            <person name="Maehara T."/>
            <person name="Masukawa M."/>
            <person name="Mizubayashi T."/>
            <person name="Mukai Y."/>
            <person name="Nagasaki H."/>
            <person name="Nagata Y."/>
            <person name="Naito S."/>
            <person name="Nakashima M."/>
            <person name="Nakama Y."/>
            <person name="Nakamichi Y."/>
            <person name="Nakamura M."/>
            <person name="Meguro A."/>
            <person name="Negishi M."/>
            <person name="Ohta I."/>
            <person name="Ohta T."/>
            <person name="Okamoto M."/>
            <person name="Ono N."/>
            <person name="Saji S."/>
            <person name="Sakaguchi M."/>
            <person name="Sakai K."/>
            <person name="Shibata M."/>
            <person name="Shimokawa T."/>
            <person name="Song J."/>
            <person name="Takazaki Y."/>
            <person name="Terasawa K."/>
            <person name="Tsugane M."/>
            <person name="Tsuji K."/>
            <person name="Ueda S."/>
            <person name="Waki K."/>
            <person name="Yamagata H."/>
            <person name="Yamamoto M."/>
            <person name="Yamamoto S."/>
            <person name="Yamane H."/>
            <person name="Yoshiki S."/>
            <person name="Yoshihara R."/>
            <person name="Yukawa K."/>
            <person name="Zhong H."/>
            <person name="Yano M."/>
            <person name="Yuan Q."/>
            <person name="Ouyang S."/>
            <person name="Liu J."/>
            <person name="Jones K.M."/>
            <person name="Gansberger K."/>
            <person name="Moffat K."/>
            <person name="Hill J."/>
            <person name="Bera J."/>
            <person name="Fadrosh D."/>
            <person name="Jin S."/>
            <person name="Johri S."/>
            <person name="Kim M."/>
            <person name="Overton L."/>
            <person name="Reardon M."/>
            <person name="Tsitrin T."/>
            <person name="Vuong H."/>
            <person name="Weaver B."/>
            <person name="Ciecko A."/>
            <person name="Tallon L."/>
            <person name="Jackson J."/>
            <person name="Pai G."/>
            <person name="Aken S.V."/>
            <person name="Utterback T."/>
            <person name="Reidmuller S."/>
            <person name="Feldblyum T."/>
            <person name="Hsiao J."/>
            <person name="Zismann V."/>
            <person name="Iobst S."/>
            <person name="de Vazeille A.R."/>
            <person name="Buell C.R."/>
            <person name="Ying K."/>
            <person name="Li Y."/>
            <person name="Lu T."/>
            <person name="Huang Y."/>
            <person name="Zhao Q."/>
            <person name="Feng Q."/>
            <person name="Zhang L."/>
            <person name="Zhu J."/>
            <person name="Weng Q."/>
            <person name="Mu J."/>
            <person name="Lu Y."/>
            <person name="Fan D."/>
            <person name="Liu Y."/>
            <person name="Guan J."/>
            <person name="Zhang Y."/>
            <person name="Yu S."/>
            <person name="Liu X."/>
            <person name="Zhang Y."/>
            <person name="Hong G."/>
            <person name="Han B."/>
            <person name="Choisne N."/>
            <person name="Demange N."/>
            <person name="Orjeda G."/>
            <person name="Samain S."/>
            <person name="Cattolico L."/>
            <person name="Pelletier E."/>
            <person name="Couloux A."/>
            <person name="Segurens B."/>
            <person name="Wincker P."/>
            <person name="D'Hont A."/>
            <person name="Scarpelli C."/>
            <person name="Weissenbach J."/>
            <person name="Salanoubat M."/>
            <person name="Quetier F."/>
            <person name="Yu Y."/>
            <person name="Kim H.R."/>
            <person name="Rambo T."/>
            <person name="Currie J."/>
            <person name="Collura K."/>
            <person name="Luo M."/>
            <person name="Yang T."/>
            <person name="Ammiraju J.S.S."/>
            <person name="Engler F."/>
            <person name="Soderlund C."/>
            <person name="Wing R.A."/>
            <person name="Palmer L.E."/>
            <person name="de la Bastide M."/>
            <person name="Spiegel L."/>
            <person name="Nascimento L."/>
            <person name="Zutavern T."/>
            <person name="O'Shaughnessy A."/>
            <person name="Dike S."/>
            <person name="Dedhia N."/>
            <person name="Preston R."/>
            <person name="Balija V."/>
            <person name="McCombie W.R."/>
            <person name="Chow T."/>
            <person name="Chen H."/>
            <person name="Chung M."/>
            <person name="Chen C."/>
            <person name="Shaw J."/>
            <person name="Wu H."/>
            <person name="Hsiao K."/>
            <person name="Chao Y."/>
            <person name="Chu M."/>
            <person name="Cheng C."/>
            <person name="Hour A."/>
            <person name="Lee P."/>
            <person name="Lin S."/>
            <person name="Lin Y."/>
            <person name="Liou J."/>
            <person name="Liu S."/>
            <person name="Hsing Y."/>
            <person name="Raghuvanshi S."/>
            <person name="Mohanty A."/>
            <person name="Bharti A.K."/>
            <person name="Gaur A."/>
            <person name="Gupta V."/>
            <person name="Kumar D."/>
            <person name="Ravi V."/>
            <person name="Vij S."/>
            <person name="Kapur A."/>
            <person name="Khurana P."/>
            <person name="Khurana P."/>
            <person name="Khurana J.P."/>
            <person name="Tyagi A.K."/>
            <person name="Gaikwad K."/>
            <person name="Singh A."/>
            <person name="Dalal V."/>
            <person name="Srivastava S."/>
            <person name="Dixit A."/>
            <person name="Pal A.K."/>
            <person name="Ghazi I.A."/>
            <person name="Yadav M."/>
            <person name="Pandit A."/>
            <person name="Bhargava A."/>
            <person name="Sureshbabu K."/>
            <person name="Batra K."/>
            <person name="Sharma T.R."/>
            <person name="Mohapatra T."/>
            <person name="Singh N.K."/>
            <person name="Messing J."/>
            <person name="Nelson A.B."/>
            <person name="Fuks G."/>
            <person name="Kavchok S."/>
            <person name="Keizer G."/>
            <person name="Linton E."/>
            <person name="Llaca V."/>
            <person name="Song R."/>
            <person name="Tanyolac B."/>
            <person name="Young S."/>
            <person name="Ho-Il K."/>
            <person name="Hahn J.H."/>
            <person name="Sangsakoo G."/>
            <person name="Vanavichit A."/>
            <person name="de Mattos Luiz.A.T."/>
            <person name="Zimmer P.D."/>
            <person name="Malone G."/>
            <person name="Dellagostin O."/>
            <person name="de Oliveira A.C."/>
            <person name="Bevan M."/>
            <person name="Bancroft I."/>
            <person name="Minx P."/>
            <person name="Cordum H."/>
            <person name="Wilson R."/>
            <person name="Cheng Z."/>
            <person name="Jin W."/>
            <person name="Jiang J."/>
            <person name="Leong S.A."/>
            <person name="Iwama H."/>
            <person name="Gojobori T."/>
            <person name="Itoh T."/>
            <person name="Niimura Y."/>
            <person name="Fujii Y."/>
            <person name="Habara T."/>
            <person name="Sakai H."/>
            <person name="Sato Y."/>
            <person name="Wilson G."/>
            <person name="Kumar K."/>
            <person name="McCouch S."/>
            <person name="Juretic N."/>
            <person name="Hoen D."/>
            <person name="Wright S."/>
            <person name="Bruskiewich R."/>
            <person name="Bureau T."/>
            <person name="Miyao A."/>
            <person name="Hirochika H."/>
            <person name="Nishikawa T."/>
            <person name="Kadowaki K."/>
            <person name="Sugiura M."/>
            <person name="Burr B."/>
            <person name="Sasaki T."/>
        </authorList>
    </citation>
    <scope>NUCLEOTIDE SEQUENCE [LARGE SCALE GENOMIC DNA]</scope>
    <source>
        <strain evidence="4">cv. Nipponbare</strain>
    </source>
</reference>
<protein>
    <submittedName>
        <fullName evidence="3">Uncharacterized protein</fullName>
    </submittedName>
</protein>
<feature type="compositionally biased region" description="Basic and acidic residues" evidence="1">
    <location>
        <begin position="183"/>
        <end position="199"/>
    </location>
</feature>
<reference evidence="3" key="2">
    <citation type="submission" date="2002-03" db="EMBL/GenBank/DDBJ databases">
        <title>Oryza sativa nipponbare(GA3) genomic DNA, chromosome 2, PAC clone:P0419H03.</title>
        <authorList>
            <person name="Sasaki T."/>
            <person name="Matsumoto T."/>
            <person name="Yamamoto K."/>
        </authorList>
    </citation>
    <scope>NUCLEOTIDE SEQUENCE</scope>
</reference>
<organism evidence="3 4">
    <name type="scientific">Oryza sativa subsp. japonica</name>
    <name type="common">Rice</name>
    <dbReference type="NCBI Taxonomy" id="39947"/>
    <lineage>
        <taxon>Eukaryota</taxon>
        <taxon>Viridiplantae</taxon>
        <taxon>Streptophyta</taxon>
        <taxon>Embryophyta</taxon>
        <taxon>Tracheophyta</taxon>
        <taxon>Spermatophyta</taxon>
        <taxon>Magnoliopsida</taxon>
        <taxon>Liliopsida</taxon>
        <taxon>Poales</taxon>
        <taxon>Poaceae</taxon>
        <taxon>BOP clade</taxon>
        <taxon>Oryzoideae</taxon>
        <taxon>Oryzeae</taxon>
        <taxon>Oryzinae</taxon>
        <taxon>Oryza</taxon>
        <taxon>Oryza sativa</taxon>
    </lineage>
</organism>
<feature type="region of interest" description="Disordered" evidence="1">
    <location>
        <begin position="174"/>
        <end position="199"/>
    </location>
</feature>
<evidence type="ECO:0000313" key="4">
    <source>
        <dbReference type="Proteomes" id="UP000000763"/>
    </source>
</evidence>
<evidence type="ECO:0000313" key="3">
    <source>
        <dbReference type="EMBL" id="BAD28172.1"/>
    </source>
</evidence>